<evidence type="ECO:0000256" key="4">
    <source>
        <dbReference type="ARBA" id="ARBA00022679"/>
    </source>
</evidence>
<comment type="subcellular location">
    <subcellularLocation>
        <location evidence="1">Nucleus</location>
        <location evidence="1">Nucleolus</location>
    </subcellularLocation>
</comment>
<name>A0A9W6F024_9CHLO</name>
<evidence type="ECO:0000256" key="2">
    <source>
        <dbReference type="ARBA" id="ARBA00011003"/>
    </source>
</evidence>
<dbReference type="PANTHER" id="PTHR12755">
    <property type="entry name" value="CLEAVAGE/POLYADENYLATION FACTOR IA SUBUNIT CLP1P"/>
    <property type="match status" value="1"/>
</dbReference>
<dbReference type="InterPro" id="IPR032319">
    <property type="entry name" value="CLP1_P"/>
</dbReference>
<keyword evidence="13" id="KW-1185">Reference proteome</keyword>
<gene>
    <name evidence="12" type="primary">PLEST004667</name>
    <name evidence="12" type="ORF">PLESTB_000495200</name>
</gene>
<evidence type="ECO:0000256" key="7">
    <source>
        <dbReference type="ARBA" id="ARBA00022840"/>
    </source>
</evidence>
<keyword evidence="3" id="KW-0698">rRNA processing</keyword>
<comment type="similarity">
    <text evidence="2">Belongs to the Clp1 family. NOL9/GRC3 subfamily.</text>
</comment>
<proteinExistence type="inferred from homology"/>
<dbReference type="AlphaFoldDB" id="A0A9W6F024"/>
<feature type="domain" description="Clp1 P-loop" evidence="10">
    <location>
        <begin position="206"/>
        <end position="333"/>
    </location>
</feature>
<dbReference type="EMBL" id="BRXU01000004">
    <property type="protein sequence ID" value="GLC51372.1"/>
    <property type="molecule type" value="Genomic_DNA"/>
</dbReference>
<feature type="region of interest" description="Disordered" evidence="9">
    <location>
        <begin position="180"/>
        <end position="201"/>
    </location>
</feature>
<keyword evidence="5" id="KW-0547">Nucleotide-binding</keyword>
<evidence type="ECO:0000259" key="10">
    <source>
        <dbReference type="Pfam" id="PF16575"/>
    </source>
</evidence>
<dbReference type="Pfam" id="PF25467">
    <property type="entry name" value="NOL9_C"/>
    <property type="match status" value="1"/>
</dbReference>
<dbReference type="GO" id="GO:0005524">
    <property type="term" value="F:ATP binding"/>
    <property type="evidence" value="ECO:0007669"/>
    <property type="project" value="UniProtKB-KW"/>
</dbReference>
<protein>
    <submittedName>
        <fullName evidence="12">Uncharacterized protein</fullName>
    </submittedName>
</protein>
<dbReference type="GO" id="GO:0051731">
    <property type="term" value="F:polynucleotide 5'-hydroxyl-kinase activity"/>
    <property type="evidence" value="ECO:0007669"/>
    <property type="project" value="InterPro"/>
</dbReference>
<keyword evidence="7" id="KW-0067">ATP-binding</keyword>
<reference evidence="12 13" key="1">
    <citation type="journal article" date="2023" name="Commun. Biol.">
        <title>Reorganization of the ancestral sex-determining regions during the evolution of trioecy in Pleodorina starrii.</title>
        <authorList>
            <person name="Takahashi K."/>
            <person name="Suzuki S."/>
            <person name="Kawai-Toyooka H."/>
            <person name="Yamamoto K."/>
            <person name="Hamaji T."/>
            <person name="Ootsuki R."/>
            <person name="Yamaguchi H."/>
            <person name="Kawachi M."/>
            <person name="Higashiyama T."/>
            <person name="Nozaki H."/>
        </authorList>
    </citation>
    <scope>NUCLEOTIDE SEQUENCE [LARGE SCALE GENOMIC DNA]</scope>
    <source>
        <strain evidence="12 13">NIES-4479</strain>
    </source>
</reference>
<comment type="caution">
    <text evidence="12">The sequence shown here is derived from an EMBL/GenBank/DDBJ whole genome shotgun (WGS) entry which is preliminary data.</text>
</comment>
<evidence type="ECO:0000313" key="12">
    <source>
        <dbReference type="EMBL" id="GLC51372.1"/>
    </source>
</evidence>
<evidence type="ECO:0000313" key="13">
    <source>
        <dbReference type="Proteomes" id="UP001165080"/>
    </source>
</evidence>
<keyword evidence="4" id="KW-0808">Transferase</keyword>
<dbReference type="Gene3D" id="3.40.50.300">
    <property type="entry name" value="P-loop containing nucleotide triphosphate hydrolases"/>
    <property type="match status" value="1"/>
</dbReference>
<organism evidence="12 13">
    <name type="scientific">Pleodorina starrii</name>
    <dbReference type="NCBI Taxonomy" id="330485"/>
    <lineage>
        <taxon>Eukaryota</taxon>
        <taxon>Viridiplantae</taxon>
        <taxon>Chlorophyta</taxon>
        <taxon>core chlorophytes</taxon>
        <taxon>Chlorophyceae</taxon>
        <taxon>CS clade</taxon>
        <taxon>Chlamydomonadales</taxon>
        <taxon>Volvocaceae</taxon>
        <taxon>Pleodorina</taxon>
    </lineage>
</organism>
<evidence type="ECO:0000256" key="9">
    <source>
        <dbReference type="SAM" id="MobiDB-lite"/>
    </source>
</evidence>
<dbReference type="Pfam" id="PF16575">
    <property type="entry name" value="CLP1_P"/>
    <property type="match status" value="1"/>
</dbReference>
<dbReference type="InterPro" id="IPR027417">
    <property type="entry name" value="P-loop_NTPase"/>
</dbReference>
<evidence type="ECO:0000259" key="11">
    <source>
        <dbReference type="Pfam" id="PF25467"/>
    </source>
</evidence>
<evidence type="ECO:0000256" key="6">
    <source>
        <dbReference type="ARBA" id="ARBA00022777"/>
    </source>
</evidence>
<dbReference type="Proteomes" id="UP001165080">
    <property type="component" value="Unassembled WGS sequence"/>
</dbReference>
<evidence type="ECO:0000256" key="1">
    <source>
        <dbReference type="ARBA" id="ARBA00004604"/>
    </source>
</evidence>
<keyword evidence="6" id="KW-0418">Kinase</keyword>
<dbReference type="PANTHER" id="PTHR12755:SF3">
    <property type="entry name" value="POLYNUCLEOTIDE 5'-HYDROXYL-KINASE NOL9"/>
    <property type="match status" value="1"/>
</dbReference>
<feature type="compositionally biased region" description="Gly residues" evidence="9">
    <location>
        <begin position="407"/>
        <end position="417"/>
    </location>
</feature>
<evidence type="ECO:0000256" key="8">
    <source>
        <dbReference type="ARBA" id="ARBA00023242"/>
    </source>
</evidence>
<feature type="region of interest" description="Disordered" evidence="9">
    <location>
        <begin position="370"/>
        <end position="419"/>
    </location>
</feature>
<feature type="compositionally biased region" description="Gly residues" evidence="9">
    <location>
        <begin position="187"/>
        <end position="201"/>
    </location>
</feature>
<feature type="compositionally biased region" description="Gly residues" evidence="9">
    <location>
        <begin position="372"/>
        <end position="397"/>
    </location>
</feature>
<feature type="compositionally biased region" description="Low complexity" evidence="9">
    <location>
        <begin position="78"/>
        <end position="108"/>
    </location>
</feature>
<accession>A0A9W6F024</accession>
<evidence type="ECO:0000256" key="5">
    <source>
        <dbReference type="ARBA" id="ARBA00022741"/>
    </source>
</evidence>
<sequence length="643" mass="65331">MFVGEATLQVLHGAVRVMGKLVTVESPPLVLSTGGRFSLAISIAAEAHATQVPFSASQQVVELSLQSRPLMQPPARTGPPAAAHPQHPQQHPQQQQQQQAAPGQAQAASPCTFALHRPSDPRAPASMTVSRDWAQAVDDVCAAAASGAPVVLAVLGAKGMGKSSLARLITNRLLDLAQQQEPDPMGAGTGGGSGGGSGSGGGWPAVAFLDTDVGQPEFTPPGLLSLHLLGPGSPLVGPPHAHSRQPWAARFVGDVSPQHDPQLYLSAAQALYGTYWNWAQGLAAIGCPWPPLVVNTHGWVKGLGFDLLTQLLRLVAPTHVIQIRGGSEKKNLPRGAFWCDPRDAQAAAAAAPAVLITLDTLVDANTQAAAAPGGGGSGGGQDAGGGRPCSSDGGGGASAERDLGPGRPRGGGGGGGAPLTVTLRSLKPVDCRGLAWHAWAKRVVGSEPAWGSYESDDFWRNAGALASLPPWHISLDLLHVHLLAGSLPHQQLGRLLNGAVVGLLATTAPPPPAAAAASAAASAAWWGLDEAAAAAAYPPGRVSYIGASAAPPPLLPCVGLGIVRAVDMTNRTAYVLTDVDGDVLECVGALVVGRLELPGSLVVGGEVAWPYQQLFGLSAEATGAGAGKARKNLSRSSLVELAG</sequence>
<dbReference type="InterPro" id="IPR045116">
    <property type="entry name" value="Clp1/Grc3"/>
</dbReference>
<dbReference type="GO" id="GO:0000448">
    <property type="term" value="P:cleavage in ITS2 between 5.8S rRNA and LSU-rRNA of tricistronic rRNA transcript (SSU-rRNA, 5.8S rRNA, LSU-rRNA)"/>
    <property type="evidence" value="ECO:0007669"/>
    <property type="project" value="TreeGrafter"/>
</dbReference>
<feature type="region of interest" description="Disordered" evidence="9">
    <location>
        <begin position="70"/>
        <end position="109"/>
    </location>
</feature>
<evidence type="ECO:0000256" key="3">
    <source>
        <dbReference type="ARBA" id="ARBA00022552"/>
    </source>
</evidence>
<feature type="domain" description="NOL9 C-terminal" evidence="11">
    <location>
        <begin position="554"/>
        <end position="598"/>
    </location>
</feature>
<keyword evidence="8" id="KW-0539">Nucleus</keyword>
<dbReference type="InterPro" id="IPR057570">
    <property type="entry name" value="NOL9_C"/>
</dbReference>
<dbReference type="GO" id="GO:0005730">
    <property type="term" value="C:nucleolus"/>
    <property type="evidence" value="ECO:0007669"/>
    <property type="project" value="UniProtKB-SubCell"/>
</dbReference>